<dbReference type="Proteomes" id="UP000637906">
    <property type="component" value="Unassembled WGS sequence"/>
</dbReference>
<sequence length="387" mass="44302">MIQNIIDLIYSLIKKKESTINNWFEESFKNFKPPFYSSIDLRNSGYKIAPVDVNLFPAGYNNLNKKSQILTSELVRKHLLKYKKALILPENHTRNTKYIANLVALKNIFELAGIETYVHHEDVDLSFSAFKKDDNLLITEAGFTPDLIIINNDMTKGIPDILENVTQDIIPSPLLGWYNRNKSRYFEIYKKVVSEFCSEFELDEWLISAYTTGCKNIDFATNQGLEAVAAAIDDMIIKIKDKFEIYNIKEQPYVLIKADKGTYGMGIMTVTSAEDILRINKKNRNKMNKIKEGVKVNSVVVQEGIPTFDRFHESVAEPLIYYIGNYPACYLFRYNSNKDKYSNLNSSGCGFIDISSIIEEKTLLVWNLVSKLAVLAAAKESHLLNQF</sequence>
<dbReference type="Pfam" id="PF08886">
    <property type="entry name" value="GshA"/>
    <property type="match status" value="1"/>
</dbReference>
<dbReference type="Gene3D" id="3.40.50.11280">
    <property type="entry name" value="Glutamate-cysteine ligase, N-terminal domain"/>
    <property type="match status" value="1"/>
</dbReference>
<protein>
    <submittedName>
        <fullName evidence="1">Glutamate--cysteine ligase</fullName>
    </submittedName>
</protein>
<evidence type="ECO:0000313" key="1">
    <source>
        <dbReference type="EMBL" id="GHM59693.1"/>
    </source>
</evidence>
<dbReference type="GO" id="GO:0016874">
    <property type="term" value="F:ligase activity"/>
    <property type="evidence" value="ECO:0007669"/>
    <property type="project" value="UniProtKB-KW"/>
</dbReference>
<proteinExistence type="predicted"/>
<evidence type="ECO:0000313" key="2">
    <source>
        <dbReference type="Proteomes" id="UP000637906"/>
    </source>
</evidence>
<name>A0A8J3HSZ3_9RICK</name>
<reference evidence="1 2" key="1">
    <citation type="journal article" date="2021" name="Microb. Ecol.">
        <title>Candidatus Mesenet longicola: Novel Endosymbionts of Brontispa longissima that Induce Cytoplasmic Incompatibility.</title>
        <authorList>
            <person name="Takano S."/>
            <person name="Gotoh Y."/>
            <person name="Hayashi T."/>
        </authorList>
    </citation>
    <scope>NUCLEOTIDE SEQUENCE [LARGE SCALE GENOMIC DNA]</scope>
    <source>
        <strain evidence="1">L5</strain>
    </source>
</reference>
<keyword evidence="1" id="KW-0436">Ligase</keyword>
<comment type="caution">
    <text evidence="1">The sequence shown here is derived from an EMBL/GenBank/DDBJ whole genome shotgun (WGS) entry which is preliminary data.</text>
</comment>
<dbReference type="AlphaFoldDB" id="A0A8J3HSZ3"/>
<gene>
    <name evidence="1" type="primary">gshA</name>
    <name evidence="1" type="ORF">sL5_06860</name>
</gene>
<organism evidence="1 2">
    <name type="scientific">Candidatus Mesenet longicola</name>
    <dbReference type="NCBI Taxonomy" id="1892558"/>
    <lineage>
        <taxon>Bacteria</taxon>
        <taxon>Pseudomonadati</taxon>
        <taxon>Pseudomonadota</taxon>
        <taxon>Alphaproteobacteria</taxon>
        <taxon>Rickettsiales</taxon>
        <taxon>Anaplasmataceae</taxon>
        <taxon>Candidatus Mesenet</taxon>
    </lineage>
</organism>
<dbReference type="InterPro" id="IPR011718">
    <property type="entry name" value="GshA"/>
</dbReference>
<keyword evidence="2" id="KW-1185">Reference proteome</keyword>
<accession>A0A8J3HSZ3</accession>
<dbReference type="NCBIfam" id="TIGR02049">
    <property type="entry name" value="gshA_ferroox"/>
    <property type="match status" value="1"/>
</dbReference>
<dbReference type="EMBL" id="BNGU01000027">
    <property type="protein sequence ID" value="GHM59693.1"/>
    <property type="molecule type" value="Genomic_DNA"/>
</dbReference>
<dbReference type="InterPro" id="IPR042520">
    <property type="entry name" value="GshA_N"/>
</dbReference>